<dbReference type="AlphaFoldDB" id="A0A423KQI2"/>
<evidence type="ECO:0000313" key="1">
    <source>
        <dbReference type="EMBL" id="RON57427.1"/>
    </source>
</evidence>
<accession>A0A423KQI2</accession>
<protein>
    <submittedName>
        <fullName evidence="1">Uncharacterized protein</fullName>
    </submittedName>
</protein>
<dbReference type="RefSeq" id="WP_123403489.1">
    <property type="nucleotide sequence ID" value="NZ_MOBP01000003.1"/>
</dbReference>
<reference evidence="1 2" key="1">
    <citation type="submission" date="2016-10" db="EMBL/GenBank/DDBJ databases">
        <title>Comparative genome analysis of multiple Pseudomonas spp. focuses on biocontrol and plant growth promoting traits.</title>
        <authorList>
            <person name="Tao X.-Y."/>
            <person name="Taylor C.G."/>
        </authorList>
    </citation>
    <scope>NUCLEOTIDE SEQUENCE [LARGE SCALE GENOMIC DNA]</scope>
    <source>
        <strain evidence="1 2">39A2</strain>
    </source>
</reference>
<proteinExistence type="predicted"/>
<gene>
    <name evidence="1" type="ORF">BK665_04805</name>
</gene>
<dbReference type="EMBL" id="MOBP01000003">
    <property type="protein sequence ID" value="RON57427.1"/>
    <property type="molecule type" value="Genomic_DNA"/>
</dbReference>
<organism evidence="1 2">
    <name type="scientific">Pseudomonas frederiksbergensis</name>
    <dbReference type="NCBI Taxonomy" id="104087"/>
    <lineage>
        <taxon>Bacteria</taxon>
        <taxon>Pseudomonadati</taxon>
        <taxon>Pseudomonadota</taxon>
        <taxon>Gammaproteobacteria</taxon>
        <taxon>Pseudomonadales</taxon>
        <taxon>Pseudomonadaceae</taxon>
        <taxon>Pseudomonas</taxon>
    </lineage>
</organism>
<sequence length="176" mass="19356">MKPKVKLAVTRILSLQTEFTAAELAEALNFIKAFGLDTMFNTSALEKKKNGESLASKPVGNAPSNIKNGSARILADLETVDHDKFEALSQFEVFLRSGKLLSKLDSIRRVGVSIDKTFQTGKSRKDAIPRLIGLLAKLPLAEAKQVISRVSEEYEDAGMLDEGYQNLANFLLRVKS</sequence>
<evidence type="ECO:0000313" key="2">
    <source>
        <dbReference type="Proteomes" id="UP000283627"/>
    </source>
</evidence>
<dbReference type="Proteomes" id="UP000283627">
    <property type="component" value="Unassembled WGS sequence"/>
</dbReference>
<comment type="caution">
    <text evidence="1">The sequence shown here is derived from an EMBL/GenBank/DDBJ whole genome shotgun (WGS) entry which is preliminary data.</text>
</comment>
<name>A0A423KQI2_9PSED</name>